<accession>A0A4C1Y2S9</accession>
<evidence type="ECO:0000313" key="2">
    <source>
        <dbReference type="EMBL" id="GBP70216.1"/>
    </source>
</evidence>
<protein>
    <submittedName>
        <fullName evidence="2">Uncharacterized protein</fullName>
    </submittedName>
</protein>
<feature type="region of interest" description="Disordered" evidence="1">
    <location>
        <begin position="57"/>
        <end position="83"/>
    </location>
</feature>
<comment type="caution">
    <text evidence="2">The sequence shown here is derived from an EMBL/GenBank/DDBJ whole genome shotgun (WGS) entry which is preliminary data.</text>
</comment>
<proteinExistence type="predicted"/>
<reference evidence="2 3" key="1">
    <citation type="journal article" date="2019" name="Commun. Biol.">
        <title>The bagworm genome reveals a unique fibroin gene that provides high tensile strength.</title>
        <authorList>
            <person name="Kono N."/>
            <person name="Nakamura H."/>
            <person name="Ohtoshi R."/>
            <person name="Tomita M."/>
            <person name="Numata K."/>
            <person name="Arakawa K."/>
        </authorList>
    </citation>
    <scope>NUCLEOTIDE SEQUENCE [LARGE SCALE GENOMIC DNA]</scope>
</reference>
<name>A0A4C1Y2S9_EUMVA</name>
<sequence length="83" mass="8892">MTNLKSNLGRSRRPCLIGARAAVACDRAPRAQRGDNKGLTGAHPDLIIHNKEAIACAHPARTDGQSPRGRPPRPAPPRLSLIE</sequence>
<dbReference type="Proteomes" id="UP000299102">
    <property type="component" value="Unassembled WGS sequence"/>
</dbReference>
<dbReference type="EMBL" id="BGZK01001067">
    <property type="protein sequence ID" value="GBP70216.1"/>
    <property type="molecule type" value="Genomic_DNA"/>
</dbReference>
<keyword evidence="3" id="KW-1185">Reference proteome</keyword>
<organism evidence="2 3">
    <name type="scientific">Eumeta variegata</name>
    <name type="common">Bagworm moth</name>
    <name type="synonym">Eumeta japonica</name>
    <dbReference type="NCBI Taxonomy" id="151549"/>
    <lineage>
        <taxon>Eukaryota</taxon>
        <taxon>Metazoa</taxon>
        <taxon>Ecdysozoa</taxon>
        <taxon>Arthropoda</taxon>
        <taxon>Hexapoda</taxon>
        <taxon>Insecta</taxon>
        <taxon>Pterygota</taxon>
        <taxon>Neoptera</taxon>
        <taxon>Endopterygota</taxon>
        <taxon>Lepidoptera</taxon>
        <taxon>Glossata</taxon>
        <taxon>Ditrysia</taxon>
        <taxon>Tineoidea</taxon>
        <taxon>Psychidae</taxon>
        <taxon>Oiketicinae</taxon>
        <taxon>Eumeta</taxon>
    </lineage>
</organism>
<dbReference type="AlphaFoldDB" id="A0A4C1Y2S9"/>
<evidence type="ECO:0000313" key="3">
    <source>
        <dbReference type="Proteomes" id="UP000299102"/>
    </source>
</evidence>
<gene>
    <name evidence="2" type="ORF">EVAR_7482_1</name>
</gene>
<evidence type="ECO:0000256" key="1">
    <source>
        <dbReference type="SAM" id="MobiDB-lite"/>
    </source>
</evidence>